<comment type="caution">
    <text evidence="1">The sequence shown here is derived from an EMBL/GenBank/DDBJ whole genome shotgun (WGS) entry which is preliminary data.</text>
</comment>
<name>A0A2V0R9G1_9ZZZZ</name>
<protein>
    <submittedName>
        <fullName evidence="1">Uncharacterized protein</fullName>
    </submittedName>
</protein>
<dbReference type="EMBL" id="BDQA01000454">
    <property type="protein sequence ID" value="GBH21926.1"/>
    <property type="molecule type" value="Genomic_RNA"/>
</dbReference>
<sequence>MQDLLITVREYIALCADLVGGWAATASLYGLSEAYPRASGQLKNYLAQIGAKTWQQNAKSSMLSTLPMPTRLVSYLIQWYAVKQVPDGRNLFCAPTQPAGITLDEAVGVAANAGNDLVTFEGVFNDVQNLTDAGGALVYPEMRRILMNAGWKTYDFPDSIPVVRDGTWWDMQVINAPYASGKSRTVPTDVQCSPQAGQGRRTYALSVYGESMSPWIERLLMPVYACDGAVGGVYNRTNGSFNTAAAGYVGGSITPISLGYQNYGFSYNTGATNISRTLPGILVVGQSELTAEIGWTDSIAGLAASPVLQTLFSEMANAMECDNGSTAAPAGFTDLYEKMFRGESTTVASNRLKFGNTIDPNMTGTGVIAENAVLGGDRAALQRVYEAFLNPN</sequence>
<reference evidence="1" key="1">
    <citation type="submission" date="2017-04" db="EMBL/GenBank/DDBJ databases">
        <title>Unveiling RNA virosphere associated with marine microorganisms.</title>
        <authorList>
            <person name="Urayama S."/>
            <person name="Takaki Y."/>
            <person name="Nishi S."/>
            <person name="Yoshida Y."/>
            <person name="Deguchi S."/>
            <person name="Takai K."/>
            <person name="Nunoura T."/>
        </authorList>
    </citation>
    <scope>NUCLEOTIDE SEQUENCE</scope>
</reference>
<evidence type="ECO:0000313" key="1">
    <source>
        <dbReference type="EMBL" id="GBH21926.1"/>
    </source>
</evidence>
<organism evidence="1">
    <name type="scientific">viral metagenome</name>
    <dbReference type="NCBI Taxonomy" id="1070528"/>
    <lineage>
        <taxon>unclassified sequences</taxon>
        <taxon>metagenomes</taxon>
        <taxon>organismal metagenomes</taxon>
    </lineage>
</organism>
<dbReference type="AlphaFoldDB" id="A0A2V0R9G1"/>
<accession>A0A2V0R9G1</accession>
<proteinExistence type="predicted"/>